<evidence type="ECO:0000313" key="12">
    <source>
        <dbReference type="EnsemblPlants" id="Ma09_p21960.1"/>
    </source>
</evidence>
<keyword evidence="5 8" id="KW-0863">Zinc-finger</keyword>
<evidence type="ECO:0000256" key="4">
    <source>
        <dbReference type="ARBA" id="ARBA00022723"/>
    </source>
</evidence>
<dbReference type="PROSITE" id="PS50089">
    <property type="entry name" value="ZF_RING_2"/>
    <property type="match status" value="1"/>
</dbReference>
<gene>
    <name evidence="11" type="ORF">GSMUA_240610.1</name>
</gene>
<evidence type="ECO:0000313" key="11">
    <source>
        <dbReference type="EMBL" id="CAG1836092.1"/>
    </source>
</evidence>
<dbReference type="SMART" id="SM00184">
    <property type="entry name" value="RING"/>
    <property type="match status" value="1"/>
</dbReference>
<feature type="domain" description="RING-type" evidence="10">
    <location>
        <begin position="293"/>
        <end position="334"/>
    </location>
</feature>
<dbReference type="Proteomes" id="UP000012960">
    <property type="component" value="Unplaced"/>
</dbReference>
<dbReference type="EMBL" id="HG996474">
    <property type="protein sequence ID" value="CAG1836092.1"/>
    <property type="molecule type" value="Genomic_DNA"/>
</dbReference>
<evidence type="ECO:0000313" key="13">
    <source>
        <dbReference type="Proteomes" id="UP000012960"/>
    </source>
</evidence>
<feature type="compositionally biased region" description="Pro residues" evidence="9">
    <location>
        <begin position="41"/>
        <end position="53"/>
    </location>
</feature>
<dbReference type="Gene3D" id="3.30.40.10">
    <property type="entry name" value="Zinc/RING finger domain, C3HC4 (zinc finger)"/>
    <property type="match status" value="1"/>
</dbReference>
<dbReference type="EC" id="2.3.2.27" evidence="2"/>
<feature type="region of interest" description="Disordered" evidence="9">
    <location>
        <begin position="85"/>
        <end position="117"/>
    </location>
</feature>
<proteinExistence type="predicted"/>
<sequence>MAFADAVSLSSTRRSLRCLLFSSSSSSSRPHAAADWNHPLIAPPPPPPPPPSPGKKRGITAAAFRGLGCASAAASDAHAPAAAAARASADWQGKRPRGRRGKKRRKKKERGSQVGGGDLWCAPGMPFAAEASVDCVAAHQPMVGRGRLDAASERIHRERFFIPRRVSHQEQISSFMYSPPDLSTPFFGQDLLPSGHLHRLQGYHRTPSGLEVIMMFQSRVLLGGGLDVYDQFRDWRLDVDNMSYEELLELGEKIGHVSTGLREEEIARSLRKIKHSVFGASARHLSTETEWKCSICQEEYEVSDETGRLECGHGYHMHCIKQWLLLKNACPVCKSPVLKT</sequence>
<dbReference type="GO" id="GO:0061630">
    <property type="term" value="F:ubiquitin protein ligase activity"/>
    <property type="evidence" value="ECO:0000318"/>
    <property type="project" value="GO_Central"/>
</dbReference>
<dbReference type="FunCoup" id="A0A804KMA6">
    <property type="interactions" value="1936"/>
</dbReference>
<dbReference type="Gramene" id="Ma09_t21960.1">
    <property type="protein sequence ID" value="Ma09_p21960.1"/>
    <property type="gene ID" value="Ma09_g21960"/>
</dbReference>
<comment type="catalytic activity">
    <reaction evidence="1">
        <text>S-ubiquitinyl-[E2 ubiquitin-conjugating enzyme]-L-cysteine + [acceptor protein]-L-lysine = [E2 ubiquitin-conjugating enzyme]-L-cysteine + N(6)-ubiquitinyl-[acceptor protein]-L-lysine.</text>
        <dbReference type="EC" id="2.3.2.27"/>
    </reaction>
</comment>
<dbReference type="EnsemblPlants" id="Ma09_t21960.1">
    <property type="protein sequence ID" value="Ma09_p21960.1"/>
    <property type="gene ID" value="Ma09_g21960"/>
</dbReference>
<keyword evidence="4" id="KW-0479">Metal-binding</keyword>
<dbReference type="SUPFAM" id="SSF57850">
    <property type="entry name" value="RING/U-box"/>
    <property type="match status" value="1"/>
</dbReference>
<reference evidence="11" key="1">
    <citation type="submission" date="2021-03" db="EMBL/GenBank/DDBJ databases">
        <authorList>
            <consortium name="Genoscope - CEA"/>
            <person name="William W."/>
        </authorList>
    </citation>
    <scope>NUCLEOTIDE SEQUENCE</scope>
    <source>
        <strain evidence="11">Doubled-haploid Pahang</strain>
    </source>
</reference>
<keyword evidence="3" id="KW-0808">Transferase</keyword>
<keyword evidence="6" id="KW-0833">Ubl conjugation pathway</keyword>
<dbReference type="Pfam" id="PF13639">
    <property type="entry name" value="zf-RING_2"/>
    <property type="match status" value="1"/>
</dbReference>
<dbReference type="InterPro" id="IPR013083">
    <property type="entry name" value="Znf_RING/FYVE/PHD"/>
</dbReference>
<evidence type="ECO:0000256" key="8">
    <source>
        <dbReference type="PROSITE-ProRule" id="PRU00175"/>
    </source>
</evidence>
<evidence type="ECO:0000256" key="9">
    <source>
        <dbReference type="SAM" id="MobiDB-lite"/>
    </source>
</evidence>
<protein>
    <recommendedName>
        <fullName evidence="2">RING-type E3 ubiquitin transferase</fullName>
        <ecNumber evidence="2">2.3.2.27</ecNumber>
    </recommendedName>
</protein>
<evidence type="ECO:0000256" key="5">
    <source>
        <dbReference type="ARBA" id="ARBA00022771"/>
    </source>
</evidence>
<keyword evidence="7" id="KW-0862">Zinc</keyword>
<name>A0A804KMA6_MUSAM</name>
<dbReference type="AlphaFoldDB" id="A0A804KMA6"/>
<evidence type="ECO:0000259" key="10">
    <source>
        <dbReference type="PROSITE" id="PS50089"/>
    </source>
</evidence>
<dbReference type="OrthoDB" id="8062037at2759"/>
<evidence type="ECO:0000256" key="1">
    <source>
        <dbReference type="ARBA" id="ARBA00000900"/>
    </source>
</evidence>
<dbReference type="InterPro" id="IPR001841">
    <property type="entry name" value="Znf_RING"/>
</dbReference>
<keyword evidence="13" id="KW-1185">Reference proteome</keyword>
<organism evidence="12 13">
    <name type="scientific">Musa acuminata subsp. malaccensis</name>
    <name type="common">Wild banana</name>
    <name type="synonym">Musa malaccensis</name>
    <dbReference type="NCBI Taxonomy" id="214687"/>
    <lineage>
        <taxon>Eukaryota</taxon>
        <taxon>Viridiplantae</taxon>
        <taxon>Streptophyta</taxon>
        <taxon>Embryophyta</taxon>
        <taxon>Tracheophyta</taxon>
        <taxon>Spermatophyta</taxon>
        <taxon>Magnoliopsida</taxon>
        <taxon>Liliopsida</taxon>
        <taxon>Zingiberales</taxon>
        <taxon>Musaceae</taxon>
        <taxon>Musa</taxon>
    </lineage>
</organism>
<dbReference type="GO" id="GO:0008270">
    <property type="term" value="F:zinc ion binding"/>
    <property type="evidence" value="ECO:0007669"/>
    <property type="project" value="UniProtKB-KW"/>
</dbReference>
<dbReference type="PANTHER" id="PTHR22937">
    <property type="entry name" value="E3 UBIQUITIN-PROTEIN LIGASE RNF165"/>
    <property type="match status" value="1"/>
</dbReference>
<dbReference type="OMA" id="RSHNQET"/>
<feature type="compositionally biased region" description="Basic residues" evidence="9">
    <location>
        <begin position="94"/>
        <end position="109"/>
    </location>
</feature>
<evidence type="ECO:0000256" key="6">
    <source>
        <dbReference type="ARBA" id="ARBA00022786"/>
    </source>
</evidence>
<evidence type="ECO:0000256" key="3">
    <source>
        <dbReference type="ARBA" id="ARBA00022679"/>
    </source>
</evidence>
<evidence type="ECO:0000256" key="2">
    <source>
        <dbReference type="ARBA" id="ARBA00012483"/>
    </source>
</evidence>
<dbReference type="PANTHER" id="PTHR22937:SF122">
    <property type="entry name" value="RING-TYPE E3 UBIQUITIN TRANSFERASE"/>
    <property type="match status" value="1"/>
</dbReference>
<feature type="region of interest" description="Disordered" evidence="9">
    <location>
        <begin position="24"/>
        <end position="60"/>
    </location>
</feature>
<accession>A0A804KMA6</accession>
<reference evidence="12" key="2">
    <citation type="submission" date="2021-05" db="UniProtKB">
        <authorList>
            <consortium name="EnsemblPlants"/>
        </authorList>
    </citation>
    <scope>IDENTIFICATION</scope>
    <source>
        <strain evidence="12">subsp. malaccensis</strain>
    </source>
</reference>
<dbReference type="InterPro" id="IPR045191">
    <property type="entry name" value="MBR1/2-like"/>
</dbReference>
<evidence type="ECO:0000256" key="7">
    <source>
        <dbReference type="ARBA" id="ARBA00022833"/>
    </source>
</evidence>